<dbReference type="EMBL" id="NMUH01000787">
    <property type="protein sequence ID" value="MQL84799.1"/>
    <property type="molecule type" value="Genomic_DNA"/>
</dbReference>
<evidence type="ECO:0008006" key="4">
    <source>
        <dbReference type="Google" id="ProtNLM"/>
    </source>
</evidence>
<keyword evidence="3" id="KW-1185">Reference proteome</keyword>
<evidence type="ECO:0000313" key="2">
    <source>
        <dbReference type="EMBL" id="MQL84799.1"/>
    </source>
</evidence>
<sequence length="99" mass="11093">MRIYGGGVLVGLHSCLTFLRGAAAGPFVRGCETESRQTFPTEPVTREAHPYPHRIWLRVAGVVFLLVMASRGEMSLGVRIRVSSRPLHPTVLYFPHRHQ</sequence>
<dbReference type="Proteomes" id="UP000652761">
    <property type="component" value="Unassembled WGS sequence"/>
</dbReference>
<protein>
    <recommendedName>
        <fullName evidence="4">Secreted protein</fullName>
    </recommendedName>
</protein>
<organism evidence="2 3">
    <name type="scientific">Colocasia esculenta</name>
    <name type="common">Wild taro</name>
    <name type="synonym">Arum esculentum</name>
    <dbReference type="NCBI Taxonomy" id="4460"/>
    <lineage>
        <taxon>Eukaryota</taxon>
        <taxon>Viridiplantae</taxon>
        <taxon>Streptophyta</taxon>
        <taxon>Embryophyta</taxon>
        <taxon>Tracheophyta</taxon>
        <taxon>Spermatophyta</taxon>
        <taxon>Magnoliopsida</taxon>
        <taxon>Liliopsida</taxon>
        <taxon>Araceae</taxon>
        <taxon>Aroideae</taxon>
        <taxon>Colocasieae</taxon>
        <taxon>Colocasia</taxon>
    </lineage>
</organism>
<feature type="signal peptide" evidence="1">
    <location>
        <begin position="1"/>
        <end position="24"/>
    </location>
</feature>
<accession>A0A843UZ06</accession>
<keyword evidence="1" id="KW-0732">Signal</keyword>
<name>A0A843UZ06_COLES</name>
<gene>
    <name evidence="2" type="ORF">Taro_017317</name>
</gene>
<proteinExistence type="predicted"/>
<evidence type="ECO:0000256" key="1">
    <source>
        <dbReference type="SAM" id="SignalP"/>
    </source>
</evidence>
<dbReference type="AlphaFoldDB" id="A0A843UZ06"/>
<reference evidence="2" key="1">
    <citation type="submission" date="2017-07" db="EMBL/GenBank/DDBJ databases">
        <title>Taro Niue Genome Assembly and Annotation.</title>
        <authorList>
            <person name="Atibalentja N."/>
            <person name="Keating K."/>
            <person name="Fields C.J."/>
        </authorList>
    </citation>
    <scope>NUCLEOTIDE SEQUENCE</scope>
    <source>
        <strain evidence="2">Niue_2</strain>
        <tissue evidence="2">Leaf</tissue>
    </source>
</reference>
<evidence type="ECO:0000313" key="3">
    <source>
        <dbReference type="Proteomes" id="UP000652761"/>
    </source>
</evidence>
<comment type="caution">
    <text evidence="2">The sequence shown here is derived from an EMBL/GenBank/DDBJ whole genome shotgun (WGS) entry which is preliminary data.</text>
</comment>
<feature type="chain" id="PRO_5032600322" description="Secreted protein" evidence="1">
    <location>
        <begin position="25"/>
        <end position="99"/>
    </location>
</feature>